<dbReference type="Proteomes" id="UP001487740">
    <property type="component" value="Unassembled WGS sequence"/>
</dbReference>
<dbReference type="EMBL" id="JARAKH010000038">
    <property type="protein sequence ID" value="KAK8383312.1"/>
    <property type="molecule type" value="Genomic_DNA"/>
</dbReference>
<sequence>MSWVEVDEVAGGRINSGKCAQVGVSGQTTLPVMILYKLPRSSLSVEVDERFPVRQEVVKISQDWIAKMSLQWLSEEKYWKAILME</sequence>
<comment type="caution">
    <text evidence="1">The sequence shown here is derived from an EMBL/GenBank/DDBJ whole genome shotgun (WGS) entry which is preliminary data.</text>
</comment>
<evidence type="ECO:0000313" key="1">
    <source>
        <dbReference type="EMBL" id="KAK8383312.1"/>
    </source>
</evidence>
<name>A0AAW0T9C0_SCYPA</name>
<accession>A0AAW0T9C0</accession>
<evidence type="ECO:0000313" key="2">
    <source>
        <dbReference type="Proteomes" id="UP001487740"/>
    </source>
</evidence>
<organism evidence="1 2">
    <name type="scientific">Scylla paramamosain</name>
    <name type="common">Mud crab</name>
    <dbReference type="NCBI Taxonomy" id="85552"/>
    <lineage>
        <taxon>Eukaryota</taxon>
        <taxon>Metazoa</taxon>
        <taxon>Ecdysozoa</taxon>
        <taxon>Arthropoda</taxon>
        <taxon>Crustacea</taxon>
        <taxon>Multicrustacea</taxon>
        <taxon>Malacostraca</taxon>
        <taxon>Eumalacostraca</taxon>
        <taxon>Eucarida</taxon>
        <taxon>Decapoda</taxon>
        <taxon>Pleocyemata</taxon>
        <taxon>Brachyura</taxon>
        <taxon>Eubrachyura</taxon>
        <taxon>Portunoidea</taxon>
        <taxon>Portunidae</taxon>
        <taxon>Portuninae</taxon>
        <taxon>Scylla</taxon>
    </lineage>
</organism>
<gene>
    <name evidence="1" type="ORF">O3P69_011647</name>
</gene>
<protein>
    <submittedName>
        <fullName evidence="1">Uncharacterized protein</fullName>
    </submittedName>
</protein>
<dbReference type="AlphaFoldDB" id="A0AAW0T9C0"/>
<keyword evidence="2" id="KW-1185">Reference proteome</keyword>
<reference evidence="1 2" key="1">
    <citation type="submission" date="2023-03" db="EMBL/GenBank/DDBJ databases">
        <title>High-quality genome of Scylla paramamosain provides insights in environmental adaptation.</title>
        <authorList>
            <person name="Zhang L."/>
        </authorList>
    </citation>
    <scope>NUCLEOTIDE SEQUENCE [LARGE SCALE GENOMIC DNA]</scope>
    <source>
        <strain evidence="1">LZ_2023a</strain>
        <tissue evidence="1">Muscle</tissue>
    </source>
</reference>
<proteinExistence type="predicted"/>